<sequence>MNFSDYSSKISKLNRLEIKELIYRHINSRFFKHVSLIIRICCEHNCIYLNDFIHIVELYVKYRIQSHFLQNILLTITDKYTINYCLSRLFHLCEEYNNIEATIVFVEVFRPILLHDYVSESQLGQIIKTKPSIVDVTMWRYSINTNSSTVFSIILSESTITHLENIIQTYDMVYMNESKSHLFIDWFVNIPHSEVFNRQFMTMSMRELLRYKDVATTHCNIINRLVLLEYSPEPMYRILFDNSVQDVTPDFIYSRLLECVRKSTLRREKQNKRKYDTILQEKNNLIRNIPIWCEGIKSDIYNKQIKL</sequence>
<gene>
    <name evidence="1" type="ORF">TetV_504</name>
</gene>
<reference evidence="1" key="1">
    <citation type="journal article" date="2018" name="Virology">
        <title>A giant virus infecting green algae encodes key fermentation genes.</title>
        <authorList>
            <person name="Schvarcz C.R."/>
            <person name="Steward G.F."/>
        </authorList>
    </citation>
    <scope>NUCLEOTIDE SEQUENCE [LARGE SCALE GENOMIC DNA]</scope>
</reference>
<evidence type="ECO:0000313" key="1">
    <source>
        <dbReference type="EMBL" id="AUF82586.1"/>
    </source>
</evidence>
<dbReference type="EMBL" id="KY322437">
    <property type="protein sequence ID" value="AUF82586.1"/>
    <property type="molecule type" value="Genomic_DNA"/>
</dbReference>
<keyword evidence="2" id="KW-1185">Reference proteome</keyword>
<organism evidence="1">
    <name type="scientific">Tetraselmis virus 1</name>
    <dbReference type="NCBI Taxonomy" id="2060617"/>
    <lineage>
        <taxon>Viruses</taxon>
        <taxon>Varidnaviria</taxon>
        <taxon>Bamfordvirae</taxon>
        <taxon>Nucleocytoviricota</taxon>
        <taxon>Megaviricetes</taxon>
        <taxon>Imitervirales</taxon>
        <taxon>Allomimiviridae</taxon>
        <taxon>Oceanusvirus</taxon>
        <taxon>Oceanusvirus kaneohense</taxon>
    </lineage>
</organism>
<protein>
    <submittedName>
        <fullName evidence="1">Uncharacterized protein</fullName>
    </submittedName>
</protein>
<proteinExistence type="predicted"/>
<accession>A0A2P0VNV0</accession>
<evidence type="ECO:0000313" key="2">
    <source>
        <dbReference type="Proteomes" id="UP000244773"/>
    </source>
</evidence>
<name>A0A2P0VNV0_9VIRU</name>
<dbReference type="Proteomes" id="UP000244773">
    <property type="component" value="Segment"/>
</dbReference>